<feature type="compositionally biased region" description="Basic and acidic residues" evidence="1">
    <location>
        <begin position="214"/>
        <end position="224"/>
    </location>
</feature>
<feature type="region of interest" description="Disordered" evidence="1">
    <location>
        <begin position="190"/>
        <end position="224"/>
    </location>
</feature>
<sequence length="224" mass="23150">MLSETGTRGNAEGTKAAQEIVAAPVAAVSAREMAAAPKAKPLEIPGGAEGGETHREVGHTVRIQSCPADIERSPTTEGFCPAAATEGSGGRQPTELATLYGERGLGRRDENAERASNERKRGKTTAAQEIVTAPIVAASARETAAAPEAKPVEIPGGAEGGETHREVGHTARIQSCPADIEWSPTTVGFFPAAATEGSGGRQPTEPTILYGERGLGRYGDKRPT</sequence>
<keyword evidence="3" id="KW-1185">Reference proteome</keyword>
<organism evidence="2 3">
    <name type="scientific">Pleurodeles waltl</name>
    <name type="common">Iberian ribbed newt</name>
    <dbReference type="NCBI Taxonomy" id="8319"/>
    <lineage>
        <taxon>Eukaryota</taxon>
        <taxon>Metazoa</taxon>
        <taxon>Chordata</taxon>
        <taxon>Craniata</taxon>
        <taxon>Vertebrata</taxon>
        <taxon>Euteleostomi</taxon>
        <taxon>Amphibia</taxon>
        <taxon>Batrachia</taxon>
        <taxon>Caudata</taxon>
        <taxon>Salamandroidea</taxon>
        <taxon>Salamandridae</taxon>
        <taxon>Pleurodelinae</taxon>
        <taxon>Pleurodeles</taxon>
    </lineage>
</organism>
<name>A0AAV7UJ85_PLEWA</name>
<dbReference type="EMBL" id="JANPWB010000005">
    <property type="protein sequence ID" value="KAJ1189070.1"/>
    <property type="molecule type" value="Genomic_DNA"/>
</dbReference>
<feature type="region of interest" description="Disordered" evidence="1">
    <location>
        <begin position="36"/>
        <end position="128"/>
    </location>
</feature>
<evidence type="ECO:0000313" key="2">
    <source>
        <dbReference type="EMBL" id="KAJ1189070.1"/>
    </source>
</evidence>
<protein>
    <submittedName>
        <fullName evidence="2">Uncharacterized protein</fullName>
    </submittedName>
</protein>
<dbReference type="AlphaFoldDB" id="A0AAV7UJ85"/>
<feature type="region of interest" description="Disordered" evidence="1">
    <location>
        <begin position="141"/>
        <end position="168"/>
    </location>
</feature>
<comment type="caution">
    <text evidence="2">The sequence shown here is derived from an EMBL/GenBank/DDBJ whole genome shotgun (WGS) entry which is preliminary data.</text>
</comment>
<reference evidence="2" key="1">
    <citation type="journal article" date="2022" name="bioRxiv">
        <title>Sequencing and chromosome-scale assembly of the giantPleurodeles waltlgenome.</title>
        <authorList>
            <person name="Brown T."/>
            <person name="Elewa A."/>
            <person name="Iarovenko S."/>
            <person name="Subramanian E."/>
            <person name="Araus A.J."/>
            <person name="Petzold A."/>
            <person name="Susuki M."/>
            <person name="Suzuki K.-i.T."/>
            <person name="Hayashi T."/>
            <person name="Toyoda A."/>
            <person name="Oliveira C."/>
            <person name="Osipova E."/>
            <person name="Leigh N.D."/>
            <person name="Simon A."/>
            <person name="Yun M.H."/>
        </authorList>
    </citation>
    <scope>NUCLEOTIDE SEQUENCE</scope>
    <source>
        <strain evidence="2">20211129_DDA</strain>
        <tissue evidence="2">Liver</tissue>
    </source>
</reference>
<gene>
    <name evidence="2" type="ORF">NDU88_005821</name>
</gene>
<proteinExistence type="predicted"/>
<feature type="compositionally biased region" description="Basic and acidic residues" evidence="1">
    <location>
        <begin position="104"/>
        <end position="119"/>
    </location>
</feature>
<evidence type="ECO:0000256" key="1">
    <source>
        <dbReference type="SAM" id="MobiDB-lite"/>
    </source>
</evidence>
<dbReference type="Proteomes" id="UP001066276">
    <property type="component" value="Chromosome 3_1"/>
</dbReference>
<evidence type="ECO:0000313" key="3">
    <source>
        <dbReference type="Proteomes" id="UP001066276"/>
    </source>
</evidence>
<accession>A0AAV7UJ85</accession>